<evidence type="ECO:0000256" key="1">
    <source>
        <dbReference type="ARBA" id="ARBA00008226"/>
    </source>
</evidence>
<dbReference type="SUPFAM" id="SSF55681">
    <property type="entry name" value="Class II aaRS and biotin synthetases"/>
    <property type="match status" value="1"/>
</dbReference>
<evidence type="ECO:0000256" key="2">
    <source>
        <dbReference type="NCBIfam" id="TIGR00442"/>
    </source>
</evidence>
<protein>
    <recommendedName>
        <fullName evidence="2">Histidine--tRNA ligase</fullName>
        <ecNumber evidence="2">6.1.1.21</ecNumber>
    </recommendedName>
</protein>
<dbReference type="InterPro" id="IPR006195">
    <property type="entry name" value="aa-tRNA-synth_II"/>
</dbReference>
<feature type="binding site" evidence="3">
    <location>
        <begin position="80"/>
        <end position="82"/>
    </location>
    <ligand>
        <name>L-histidine</name>
        <dbReference type="ChEBI" id="CHEBI:57595"/>
    </ligand>
</feature>
<feature type="binding site" evidence="3">
    <location>
        <position position="111"/>
    </location>
    <ligand>
        <name>L-histidine</name>
        <dbReference type="ChEBI" id="CHEBI:57595"/>
    </ligand>
</feature>
<dbReference type="GO" id="GO:0005737">
    <property type="term" value="C:cytoplasm"/>
    <property type="evidence" value="ECO:0007669"/>
    <property type="project" value="UniProtKB-UniRule"/>
</dbReference>
<dbReference type="InterPro" id="IPR041715">
    <property type="entry name" value="HisRS-like_core"/>
</dbReference>
<reference evidence="6" key="1">
    <citation type="submission" date="2015-01" db="EMBL/GenBank/DDBJ databases">
        <authorList>
            <person name="Manzoor Shahid"/>
            <person name="Zubair Saima"/>
        </authorList>
    </citation>
    <scope>NUCLEOTIDE SEQUENCE [LARGE SCALE GENOMIC DNA]</scope>
    <source>
        <strain evidence="6">Sp3</strain>
    </source>
</reference>
<keyword evidence="6" id="KW-1185">Reference proteome</keyword>
<dbReference type="EC" id="6.1.1.21" evidence="2"/>
<feature type="binding site" evidence="3">
    <location>
        <position position="129"/>
    </location>
    <ligand>
        <name>L-histidine</name>
        <dbReference type="ChEBI" id="CHEBI:57595"/>
    </ligand>
</feature>
<evidence type="ECO:0000259" key="4">
    <source>
        <dbReference type="PROSITE" id="PS50862"/>
    </source>
</evidence>
<dbReference type="CDD" id="cd00773">
    <property type="entry name" value="HisRS-like_core"/>
    <property type="match status" value="1"/>
</dbReference>
<dbReference type="AlphaFoldDB" id="A0A0B7MID5"/>
<dbReference type="GO" id="GO:0006427">
    <property type="term" value="P:histidyl-tRNA aminoacylation"/>
    <property type="evidence" value="ECO:0007669"/>
    <property type="project" value="UniProtKB-UniRule"/>
</dbReference>
<dbReference type="Gene3D" id="3.30.930.10">
    <property type="entry name" value="Bira Bifunctional Protein, Domain 2"/>
    <property type="match status" value="1"/>
</dbReference>
<accession>A0A0B7MID5</accession>
<proteinExistence type="inferred from homology"/>
<evidence type="ECO:0000256" key="3">
    <source>
        <dbReference type="PIRSR" id="PIRSR001549-1"/>
    </source>
</evidence>
<comment type="similarity">
    <text evidence="1">Belongs to the class-II aminoacyl-tRNA synthetase family.</text>
</comment>
<dbReference type="NCBIfam" id="TIGR00442">
    <property type="entry name" value="hisS"/>
    <property type="match status" value="1"/>
</dbReference>
<organism evidence="5 6">
    <name type="scientific">Syntrophaceticus schinkii</name>
    <dbReference type="NCBI Taxonomy" id="499207"/>
    <lineage>
        <taxon>Bacteria</taxon>
        <taxon>Bacillati</taxon>
        <taxon>Bacillota</taxon>
        <taxon>Clostridia</taxon>
        <taxon>Thermoanaerobacterales</taxon>
        <taxon>Thermoanaerobacterales Family III. Incertae Sedis</taxon>
        <taxon>Syntrophaceticus</taxon>
    </lineage>
</organism>
<keyword evidence="5" id="KW-0030">Aminoacyl-tRNA synthetase</keyword>
<feature type="binding site" evidence="3">
    <location>
        <position position="256"/>
    </location>
    <ligand>
        <name>L-histidine</name>
        <dbReference type="ChEBI" id="CHEBI:57595"/>
    </ligand>
</feature>
<dbReference type="Pfam" id="PF13393">
    <property type="entry name" value="tRNA-synt_His"/>
    <property type="match status" value="1"/>
</dbReference>
<gene>
    <name evidence="5" type="ORF">SSCH_1390013</name>
</gene>
<dbReference type="InterPro" id="IPR045864">
    <property type="entry name" value="aa-tRNA-synth_II/BPL/LPL"/>
</dbReference>
<evidence type="ECO:0000313" key="5">
    <source>
        <dbReference type="EMBL" id="CEO87993.1"/>
    </source>
</evidence>
<dbReference type="GO" id="GO:0004821">
    <property type="term" value="F:histidine-tRNA ligase activity"/>
    <property type="evidence" value="ECO:0007669"/>
    <property type="project" value="UniProtKB-UniRule"/>
</dbReference>
<name>A0A0B7MID5_9FIRM</name>
<feature type="domain" description="Aminoacyl-transfer RNA synthetases class-II family profile" evidence="4">
    <location>
        <begin position="1"/>
        <end position="334"/>
    </location>
</feature>
<keyword evidence="5" id="KW-0436">Ligase</keyword>
<evidence type="ECO:0000313" key="6">
    <source>
        <dbReference type="Proteomes" id="UP000046155"/>
    </source>
</evidence>
<dbReference type="GO" id="GO:0016740">
    <property type="term" value="F:transferase activity"/>
    <property type="evidence" value="ECO:0007669"/>
    <property type="project" value="UniProtKB-ARBA"/>
</dbReference>
<dbReference type="PIRSF" id="PIRSF001549">
    <property type="entry name" value="His-tRNA_synth"/>
    <property type="match status" value="1"/>
</dbReference>
<sequence>MIKAPRGTRDLLPGEIEKWHYVEKVARQVSEIYGYQEIRTPIFEHTELFQRGIGDTTDVVQKEMYTFEDRGERSITLRPEGTAGVVRAYLENHLNNQPQPVKVYYMGPMFRYDRPQAGRMRQFHQLGIEAFGTSDPALDTEVISYTYDFFERLGLMDLRVLVNSVGCPECRALYSQALKGFMMMRQDALCENCRDRLNRNPLRVLDCKERNCQELLDGAPGIHEYLCKGCYEHFQQVQDYLQLTGIAYEVSEQLVRGLDYYTQTVFEILPSGDGQGSLAGGGRYSNLVEICGGPGCARNWSSDRVRACASCIGGPGCTTSLKEKRKHLYSYRRG</sequence>
<dbReference type="PANTHER" id="PTHR43707:SF1">
    <property type="entry name" value="HISTIDINE--TRNA LIGASE, MITOCHONDRIAL-RELATED"/>
    <property type="match status" value="1"/>
</dbReference>
<dbReference type="PANTHER" id="PTHR43707">
    <property type="entry name" value="HISTIDYL-TRNA SYNTHETASE"/>
    <property type="match status" value="1"/>
</dbReference>
<dbReference type="GO" id="GO:0005524">
    <property type="term" value="F:ATP binding"/>
    <property type="evidence" value="ECO:0007669"/>
    <property type="project" value="InterPro"/>
</dbReference>
<dbReference type="PROSITE" id="PS50862">
    <property type="entry name" value="AA_TRNA_LIGASE_II"/>
    <property type="match status" value="1"/>
</dbReference>
<dbReference type="GO" id="GO:0140096">
    <property type="term" value="F:catalytic activity, acting on a protein"/>
    <property type="evidence" value="ECO:0007669"/>
    <property type="project" value="UniProtKB-ARBA"/>
</dbReference>
<dbReference type="Proteomes" id="UP000046155">
    <property type="component" value="Unassembled WGS sequence"/>
</dbReference>
<dbReference type="InterPro" id="IPR015807">
    <property type="entry name" value="His-tRNA-ligase"/>
</dbReference>
<dbReference type="InterPro" id="IPR004516">
    <property type="entry name" value="HisRS/HisZ"/>
</dbReference>
<dbReference type="EMBL" id="CDRZ01000045">
    <property type="protein sequence ID" value="CEO87993.1"/>
    <property type="molecule type" value="Genomic_DNA"/>
</dbReference>
<feature type="binding site" evidence="3">
    <location>
        <begin position="260"/>
        <end position="261"/>
    </location>
    <ligand>
        <name>L-histidine</name>
        <dbReference type="ChEBI" id="CHEBI:57595"/>
    </ligand>
</feature>
<feature type="binding site" evidence="3">
    <location>
        <position position="125"/>
    </location>
    <ligand>
        <name>L-histidine</name>
        <dbReference type="ChEBI" id="CHEBI:57595"/>
    </ligand>
</feature>